<dbReference type="Proteomes" id="UP000306509">
    <property type="component" value="Unassembled WGS sequence"/>
</dbReference>
<organism evidence="4 5">
    <name type="scientific">Robinsoniella peoriensis</name>
    <dbReference type="NCBI Taxonomy" id="180332"/>
    <lineage>
        <taxon>Bacteria</taxon>
        <taxon>Bacillati</taxon>
        <taxon>Bacillota</taxon>
        <taxon>Clostridia</taxon>
        <taxon>Lachnospirales</taxon>
        <taxon>Lachnospiraceae</taxon>
        <taxon>Robinsoniella</taxon>
    </lineage>
</organism>
<dbReference type="InterPro" id="IPR008334">
    <property type="entry name" value="5'-Nucleotdase_C"/>
</dbReference>
<dbReference type="InterPro" id="IPR036907">
    <property type="entry name" value="5'-Nucleotdase_C_sf"/>
</dbReference>
<sequence precursor="true">MRVLKRSEKIQRQVLMIIIMMTLLLCLPGCGAKVSDNEDILTQKAIAKGKTPITVLVKYAFSINEFEKAVEEKFPEIDIVQVGNFTRNMGIEEYAARLEHDDLPDIVMTWPLDVGKEYWSDRLLDLSGMEFSSRYNTSMLNDISTDGKLYYLPGPAQVRGIVYNKTLFQENGWEIPEDFEGFLKLCQTIEASGIRSIQLGFENPEVLATAFTGYNFGSYFSRPQDLEWMDDYNQGKGSFGKHFDGALDVFRQMIDAGVWKSSDLDINYSEREKMLFTRQCAMVEDSSLMAKMGYEQTGTTDEFALMPFFNPGSNNDWARLYMVCYIGLNKHLAESDKKEKYELVMELMNYISTVEGQQTLAADTGAMFSSLIDAAPPDVPEIEELLPALNQGRYAVFPTLENAQDALQEGLAGMLEGKLSKAEVISMVDEQNLSPPAAEPSKVLGKASESFTLTDTGSFVADAMRAWGDCELALILDNGKDGCYNGKGISGRIYAGDITAADIDRIMPDLKANDSGALWKASISGEDLRKVLEYSVSVENNQTGWFYYFSGLKIEFDPTAEPGSRVKKITAADGKAIDTACSYTIAVTEGSVPEECLQNCTKTDILSYDIVTKAVTSAGTITPAKDGRFIVYQ</sequence>
<comment type="caution">
    <text evidence="4">The sequence shown here is derived from an EMBL/GenBank/DDBJ whole genome shotgun (WGS) entry which is preliminary data.</text>
</comment>
<dbReference type="RefSeq" id="WP_138002888.1">
    <property type="nucleotide sequence ID" value="NZ_QGQD01000060.1"/>
</dbReference>
<dbReference type="Pfam" id="PF02872">
    <property type="entry name" value="5_nucleotid_C"/>
    <property type="match status" value="1"/>
</dbReference>
<dbReference type="GO" id="GO:0009166">
    <property type="term" value="P:nucleotide catabolic process"/>
    <property type="evidence" value="ECO:0007669"/>
    <property type="project" value="InterPro"/>
</dbReference>
<gene>
    <name evidence="4" type="primary">msmE_24</name>
    <name evidence="4" type="ORF">DSM106044_03162</name>
</gene>
<accession>A0A4U8Q5F3</accession>
<proteinExistence type="inferred from homology"/>
<name>A0A4U8Q5F3_9FIRM</name>
<evidence type="ECO:0000313" key="5">
    <source>
        <dbReference type="Proteomes" id="UP000306509"/>
    </source>
</evidence>
<evidence type="ECO:0000256" key="2">
    <source>
        <dbReference type="ARBA" id="ARBA00022448"/>
    </source>
</evidence>
<dbReference type="AlphaFoldDB" id="A0A4U8Q5F3"/>
<dbReference type="Gene3D" id="3.40.190.10">
    <property type="entry name" value="Periplasmic binding protein-like II"/>
    <property type="match status" value="2"/>
</dbReference>
<dbReference type="PANTHER" id="PTHR43649:SF29">
    <property type="entry name" value="OSMOPROTECTIVE COMPOUNDS-BINDING PROTEIN GGTB"/>
    <property type="match status" value="1"/>
</dbReference>
<dbReference type="InterPro" id="IPR050490">
    <property type="entry name" value="Bact_solute-bd_prot1"/>
</dbReference>
<keyword evidence="2" id="KW-0813">Transport</keyword>
<dbReference type="EMBL" id="QGQD01000060">
    <property type="protein sequence ID" value="TLD00072.1"/>
    <property type="molecule type" value="Genomic_DNA"/>
</dbReference>
<evidence type="ECO:0000256" key="1">
    <source>
        <dbReference type="ARBA" id="ARBA00008520"/>
    </source>
</evidence>
<dbReference type="SUPFAM" id="SSF55816">
    <property type="entry name" value="5'-nucleotidase (syn. UDP-sugar hydrolase), C-terminal domain"/>
    <property type="match status" value="1"/>
</dbReference>
<dbReference type="InterPro" id="IPR006059">
    <property type="entry name" value="SBP"/>
</dbReference>
<dbReference type="SUPFAM" id="SSF53850">
    <property type="entry name" value="Periplasmic binding protein-like II"/>
    <property type="match status" value="1"/>
</dbReference>
<feature type="domain" description="5'-Nucleotidase C-terminal" evidence="3">
    <location>
        <begin position="452"/>
        <end position="589"/>
    </location>
</feature>
<protein>
    <submittedName>
        <fullName evidence="4">Multiple sugar-binding protein</fullName>
    </submittedName>
</protein>
<dbReference type="Pfam" id="PF13416">
    <property type="entry name" value="SBP_bac_8"/>
    <property type="match status" value="1"/>
</dbReference>
<dbReference type="GO" id="GO:0016787">
    <property type="term" value="F:hydrolase activity"/>
    <property type="evidence" value="ECO:0007669"/>
    <property type="project" value="InterPro"/>
</dbReference>
<dbReference type="PANTHER" id="PTHR43649">
    <property type="entry name" value="ARABINOSE-BINDING PROTEIN-RELATED"/>
    <property type="match status" value="1"/>
</dbReference>
<comment type="similarity">
    <text evidence="1">Belongs to the bacterial solute-binding protein 1 family.</text>
</comment>
<evidence type="ECO:0000259" key="3">
    <source>
        <dbReference type="Pfam" id="PF02872"/>
    </source>
</evidence>
<keyword evidence="5" id="KW-1185">Reference proteome</keyword>
<dbReference type="STRING" id="180332.GCA_000797495_03270"/>
<dbReference type="Gene3D" id="3.90.780.10">
    <property type="entry name" value="5'-Nucleotidase, C-terminal domain"/>
    <property type="match status" value="1"/>
</dbReference>
<evidence type="ECO:0000313" key="4">
    <source>
        <dbReference type="EMBL" id="TLD00072.1"/>
    </source>
</evidence>
<reference evidence="4 5" key="1">
    <citation type="journal article" date="2019" name="Anaerobe">
        <title>Detection of Robinsoniella peoriensis in multiple bone samples of a trauma patient.</title>
        <authorList>
            <person name="Schrottner P."/>
            <person name="Hartwich K."/>
            <person name="Bunk B."/>
            <person name="Schober I."/>
            <person name="Helbig S."/>
            <person name="Rudolph W.W."/>
            <person name="Gunzer F."/>
        </authorList>
    </citation>
    <scope>NUCLEOTIDE SEQUENCE [LARGE SCALE GENOMIC DNA]</scope>
    <source>
        <strain evidence="4 5">DSM 106044</strain>
    </source>
</reference>